<organism evidence="1 2">
    <name type="scientific">Halopseudomonas phragmitis</name>
    <dbReference type="NCBI Taxonomy" id="1931241"/>
    <lineage>
        <taxon>Bacteria</taxon>
        <taxon>Pseudomonadati</taxon>
        <taxon>Pseudomonadota</taxon>
        <taxon>Gammaproteobacteria</taxon>
        <taxon>Pseudomonadales</taxon>
        <taxon>Pseudomonadaceae</taxon>
        <taxon>Halopseudomonas</taxon>
    </lineage>
</organism>
<protein>
    <submittedName>
        <fullName evidence="1">Uncharacterized protein</fullName>
    </submittedName>
</protein>
<name>A0A1V0BA70_9GAMM</name>
<sequence length="60" mass="6945">MRHGHQRADLGSYTRRQLTLYYERALAVDRRERAARTVDMNLAFAGGQKATDHVNTLTKR</sequence>
<evidence type="ECO:0000313" key="2">
    <source>
        <dbReference type="Proteomes" id="UP000243488"/>
    </source>
</evidence>
<evidence type="ECO:0000313" key="1">
    <source>
        <dbReference type="EMBL" id="AQZ96817.1"/>
    </source>
</evidence>
<gene>
    <name evidence="1" type="ORF">BVH74_12745</name>
</gene>
<accession>A0A1V0BA70</accession>
<dbReference type="KEGG" id="ppha:BVH74_12745"/>
<dbReference type="AlphaFoldDB" id="A0A1V0BA70"/>
<keyword evidence="2" id="KW-1185">Reference proteome</keyword>
<proteinExistence type="predicted"/>
<dbReference type="STRING" id="1931241.BVH74_12745"/>
<reference evidence="1 2" key="1">
    <citation type="submission" date="2017-03" db="EMBL/GenBank/DDBJ databases">
        <title>Complete genome sequence of the novel DNRA strain Pseudomonas sp. S-6-2 isolated from Chinese polluted river sediment. Journal of Biotechnology.</title>
        <authorList>
            <person name="Li J."/>
            <person name="Xiang F."/>
            <person name="Wang L."/>
            <person name="Xi L."/>
            <person name="Liu J."/>
        </authorList>
    </citation>
    <scope>NUCLEOTIDE SEQUENCE [LARGE SCALE GENOMIC DNA]</scope>
    <source>
        <strain evidence="1 2">S-6-2</strain>
    </source>
</reference>
<dbReference type="Proteomes" id="UP000243488">
    <property type="component" value="Chromosome"/>
</dbReference>
<dbReference type="EMBL" id="CP020100">
    <property type="protein sequence ID" value="AQZ96817.1"/>
    <property type="molecule type" value="Genomic_DNA"/>
</dbReference>